<gene>
    <name evidence="2" type="ORF">HMPREF0519_1541</name>
</gene>
<dbReference type="AlphaFoldDB" id="C0XJY0"/>
<dbReference type="PATRIC" id="fig|1423757.3.peg.1345"/>
<dbReference type="HOGENOM" id="CLU_032121_0_0_9"/>
<proteinExistence type="predicted"/>
<dbReference type="PANTHER" id="PTHR39441">
    <property type="entry name" value="DUF2252 DOMAIN-CONTAINING PROTEIN"/>
    <property type="match status" value="1"/>
</dbReference>
<feature type="compositionally biased region" description="Polar residues" evidence="1">
    <location>
        <begin position="13"/>
        <end position="24"/>
    </location>
</feature>
<feature type="region of interest" description="Disordered" evidence="1">
    <location>
        <begin position="1"/>
        <end position="24"/>
    </location>
</feature>
<sequence length="489" mass="55638">MKLNTRKERPLMQNKQPSSSAQQVSSLRYDLSEIRINKTVSELIHMGHDVRDKVPFEKLAQFKQVNRDVVSGIEHVESKLISELLPLRHKRLAASPFSFFRGTDELMAYDLSNQESSNIPVVISGDAHIGNFGFYASPERKLLFDLNDFDESTIGAWDWDIRRLLVSVILAGEQLGLSHDKISSIEKAAVETYQEILSQCFDDHSALERYYFSTEVESFLKAEADGNSLPKLWEKIKNSAVSRDSEKVVKKFTTIDTQGHLVFRENPPKTVHVSKKRYGQIVDHLQKYLQTVSPDVAVLFSQFHISDIVRHSVGVGSFGTRCYLVLLTAIDGSHLVLQIKEALQTRRFQGFDVTTKYSQNGPDNGERIITCQQVLQRASDPFLGFYHNEDTGRSFYVRQFWDMKESVNLEKMDEEDFANYAKICALLLARGHAQSPTAGIIHGYIGKKKKLANSLVTWSNDYAKQVHKDYQLFKEAFDTGKLAREEANA</sequence>
<evidence type="ECO:0008006" key="4">
    <source>
        <dbReference type="Google" id="ProtNLM"/>
    </source>
</evidence>
<dbReference type="PANTHER" id="PTHR39441:SF1">
    <property type="entry name" value="DUF2252 DOMAIN-CONTAINING PROTEIN"/>
    <property type="match status" value="1"/>
</dbReference>
<reference evidence="2 3" key="1">
    <citation type="submission" date="2009-01" db="EMBL/GenBank/DDBJ databases">
        <authorList>
            <person name="Qin X."/>
            <person name="Bachman B."/>
            <person name="Battles P."/>
            <person name="Bell A."/>
            <person name="Bess C."/>
            <person name="Bickham C."/>
            <person name="Chaboub L."/>
            <person name="Chen D."/>
            <person name="Coyle M."/>
            <person name="Deiros D.R."/>
            <person name="Dinh H."/>
            <person name="Forbes L."/>
            <person name="Fowler G."/>
            <person name="Francisco L."/>
            <person name="Fu Q."/>
            <person name="Gubbala S."/>
            <person name="Hale W."/>
            <person name="Han Y."/>
            <person name="Hemphill L."/>
            <person name="Highlander S.K."/>
            <person name="Hirani K."/>
            <person name="Hogues M."/>
            <person name="Jackson L."/>
            <person name="Jakkamsetti A."/>
            <person name="Javaid M."/>
            <person name="Jiang H."/>
            <person name="Korchina V."/>
            <person name="Kovar C."/>
            <person name="Lara F."/>
            <person name="Lee S."/>
            <person name="Mata R."/>
            <person name="Mathew T."/>
            <person name="Moen C."/>
            <person name="Morales K."/>
            <person name="Munidasa M."/>
            <person name="Nazareth L."/>
            <person name="Ngo R."/>
            <person name="Nguyen L."/>
            <person name="Okwuonu G."/>
            <person name="Ongeri F."/>
            <person name="Patil S."/>
            <person name="Petrosino J."/>
            <person name="Pham C."/>
            <person name="Pham P."/>
            <person name="Pu L.-L."/>
            <person name="Puazo M."/>
            <person name="Raj R."/>
            <person name="Reid J."/>
            <person name="Rouhana J."/>
            <person name="Saada N."/>
            <person name="Shang Y."/>
            <person name="Simmons D."/>
            <person name="Thornton R."/>
            <person name="Warren J."/>
            <person name="Weissenberger G."/>
            <person name="Zhang J."/>
            <person name="Zhang L."/>
            <person name="Zhou C."/>
            <person name="Zhu D."/>
            <person name="Muzny D."/>
            <person name="Worley K."/>
            <person name="Gibbs R."/>
        </authorList>
    </citation>
    <scope>NUCLEOTIDE SEQUENCE [LARGE SCALE GENOMIC DNA]</scope>
    <source>
        <strain evidence="3">ATCC 8290 / DSM 20176 / CCUG 30140 / JCM 1155 / KCTC 3500 / NBRC 15886 / NCIMB 8040 / NRRL B-1843 / 9</strain>
    </source>
</reference>
<evidence type="ECO:0000256" key="1">
    <source>
        <dbReference type="SAM" id="MobiDB-lite"/>
    </source>
</evidence>
<comment type="caution">
    <text evidence="2">The sequence shown here is derived from an EMBL/GenBank/DDBJ whole genome shotgun (WGS) entry which is preliminary data.</text>
</comment>
<keyword evidence="3" id="KW-1185">Reference proteome</keyword>
<organism evidence="2 3">
    <name type="scientific">Lentilactobacillus hilgardii (strain ATCC 8290 / DSM 20176 / CCUG 30140 / JCM 1155 / KCTC 3500 / NBRC 15886 / NCIMB 8040 / NRRL B-1843 / 9)</name>
    <dbReference type="NCBI Taxonomy" id="1423757"/>
    <lineage>
        <taxon>Bacteria</taxon>
        <taxon>Bacillati</taxon>
        <taxon>Bacillota</taxon>
        <taxon>Bacilli</taxon>
        <taxon>Lactobacillales</taxon>
        <taxon>Lactobacillaceae</taxon>
        <taxon>Lentilactobacillus</taxon>
    </lineage>
</organism>
<evidence type="ECO:0000313" key="3">
    <source>
        <dbReference type="Proteomes" id="UP000003752"/>
    </source>
</evidence>
<name>C0XJY0_LENH9</name>
<dbReference type="EMBL" id="ACGP01000141">
    <property type="protein sequence ID" value="EEI24320.1"/>
    <property type="molecule type" value="Genomic_DNA"/>
</dbReference>
<dbReference type="Proteomes" id="UP000003752">
    <property type="component" value="Unassembled WGS sequence"/>
</dbReference>
<protein>
    <recommendedName>
        <fullName evidence="4">DUF2252 domain-containing protein</fullName>
    </recommendedName>
</protein>
<dbReference type="InterPro" id="IPR018721">
    <property type="entry name" value="DUF2252"/>
</dbReference>
<dbReference type="Pfam" id="PF10009">
    <property type="entry name" value="DUF2252"/>
    <property type="match status" value="1"/>
</dbReference>
<evidence type="ECO:0000313" key="2">
    <source>
        <dbReference type="EMBL" id="EEI24320.1"/>
    </source>
</evidence>
<feature type="compositionally biased region" description="Basic and acidic residues" evidence="1">
    <location>
        <begin position="1"/>
        <end position="10"/>
    </location>
</feature>
<accession>C0XJY0</accession>